<dbReference type="Proteomes" id="UP000266177">
    <property type="component" value="Unassembled WGS sequence"/>
</dbReference>
<reference evidence="3 4" key="1">
    <citation type="submission" date="2018-09" db="EMBL/GenBank/DDBJ databases">
        <title>Paenibacillus SK2017-BO5.</title>
        <authorList>
            <person name="Piskunova J.V."/>
            <person name="Dubiley S.A."/>
            <person name="Severinov K.V."/>
        </authorList>
    </citation>
    <scope>NUCLEOTIDE SEQUENCE [LARGE SCALE GENOMIC DNA]</scope>
    <source>
        <strain evidence="3 4">BO5</strain>
    </source>
</reference>
<feature type="region of interest" description="Disordered" evidence="1">
    <location>
        <begin position="174"/>
        <end position="194"/>
    </location>
</feature>
<dbReference type="RefSeq" id="WP_119790461.1">
    <property type="nucleotide sequence ID" value="NZ_QYZD01000001.1"/>
</dbReference>
<protein>
    <submittedName>
        <fullName evidence="3">Transposase</fullName>
    </submittedName>
</protein>
<dbReference type="AlphaFoldDB" id="A0A3A3GNP9"/>
<dbReference type="InterPro" id="IPR024442">
    <property type="entry name" value="Transposase_Zn_ribbon"/>
</dbReference>
<feature type="domain" description="Transposase zinc-ribbon" evidence="2">
    <location>
        <begin position="19"/>
        <end position="65"/>
    </location>
</feature>
<dbReference type="EMBL" id="QYZD01000001">
    <property type="protein sequence ID" value="RJG26854.1"/>
    <property type="molecule type" value="Genomic_DNA"/>
</dbReference>
<accession>A0A3A3GNP9</accession>
<gene>
    <name evidence="3" type="ORF">DQX05_02190</name>
</gene>
<evidence type="ECO:0000313" key="3">
    <source>
        <dbReference type="EMBL" id="RJG26854.1"/>
    </source>
</evidence>
<proteinExistence type="predicted"/>
<comment type="caution">
    <text evidence="3">The sequence shown here is derived from an EMBL/GenBank/DDBJ whole genome shotgun (WGS) entry which is preliminary data.</text>
</comment>
<name>A0A3A3GNP9_PANTH</name>
<sequence>MSVWESIHSVEELLQLLHNEAEINSFLFHMKWPSGFVCPRCHHGEAYVIKTRRLPLYDCRACRHQTSLIAGTIMEGSRTALWKWLTAIWLVSRTDLTFNAVQLRSLIQVTYKTAWSMLHKIRTAISRADTALPLEGEVRGIVAFYGRPFYSPILLHERESPIIVADSGSAESANFDSTNSDSANSHFANSDSAHSHSVSEMNEQGIHTQRIKMKIVDRMHCSGKSLLRTGCDEFAKLHAHCDSSVSITRYYFHVRRKGYLYQTFKRAWQWMNNTFHGIGSTHLQLYLDEFCFRHNAAADGTASWSNLLRSCLSFRDARGSNTSYVISAA</sequence>
<dbReference type="Pfam" id="PF12760">
    <property type="entry name" value="Zn_ribbon_IS1595"/>
    <property type="match status" value="1"/>
</dbReference>
<evidence type="ECO:0000256" key="1">
    <source>
        <dbReference type="SAM" id="MobiDB-lite"/>
    </source>
</evidence>
<organism evidence="3 4">
    <name type="scientific">Paenibacillus thiaminolyticus</name>
    <name type="common">Bacillus thiaminolyticus</name>
    <dbReference type="NCBI Taxonomy" id="49283"/>
    <lineage>
        <taxon>Bacteria</taxon>
        <taxon>Bacillati</taxon>
        <taxon>Bacillota</taxon>
        <taxon>Bacilli</taxon>
        <taxon>Bacillales</taxon>
        <taxon>Paenibacillaceae</taxon>
        <taxon>Paenibacillus</taxon>
    </lineage>
</organism>
<dbReference type="OrthoDB" id="9769409at2"/>
<evidence type="ECO:0000313" key="4">
    <source>
        <dbReference type="Proteomes" id="UP000266177"/>
    </source>
</evidence>
<evidence type="ECO:0000259" key="2">
    <source>
        <dbReference type="Pfam" id="PF12760"/>
    </source>
</evidence>